<gene>
    <name evidence="2" type="ORF">NDU88_007491</name>
</gene>
<dbReference type="EMBL" id="JANPWB010000012">
    <property type="protein sequence ID" value="KAJ1119305.1"/>
    <property type="molecule type" value="Genomic_DNA"/>
</dbReference>
<name>A0AAV7NWF1_PLEWA</name>
<feature type="region of interest" description="Disordered" evidence="1">
    <location>
        <begin position="90"/>
        <end position="135"/>
    </location>
</feature>
<organism evidence="2 3">
    <name type="scientific">Pleurodeles waltl</name>
    <name type="common">Iberian ribbed newt</name>
    <dbReference type="NCBI Taxonomy" id="8319"/>
    <lineage>
        <taxon>Eukaryota</taxon>
        <taxon>Metazoa</taxon>
        <taxon>Chordata</taxon>
        <taxon>Craniata</taxon>
        <taxon>Vertebrata</taxon>
        <taxon>Euteleostomi</taxon>
        <taxon>Amphibia</taxon>
        <taxon>Batrachia</taxon>
        <taxon>Caudata</taxon>
        <taxon>Salamandroidea</taxon>
        <taxon>Salamandridae</taxon>
        <taxon>Pleurodelinae</taxon>
        <taxon>Pleurodeles</taxon>
    </lineage>
</organism>
<proteinExistence type="predicted"/>
<comment type="caution">
    <text evidence="2">The sequence shown here is derived from an EMBL/GenBank/DDBJ whole genome shotgun (WGS) entry which is preliminary data.</text>
</comment>
<evidence type="ECO:0000313" key="3">
    <source>
        <dbReference type="Proteomes" id="UP001066276"/>
    </source>
</evidence>
<dbReference type="AlphaFoldDB" id="A0AAV7NWF1"/>
<protein>
    <submittedName>
        <fullName evidence="2">Uncharacterized protein</fullName>
    </submittedName>
</protein>
<dbReference type="Proteomes" id="UP001066276">
    <property type="component" value="Chromosome 8"/>
</dbReference>
<sequence>MRASGGCGSVILVGCQAWLHATQFRVVKLGKCLQLVPLLYGALCARPWRRRRPAGLRARHRRGLLECSSRPCGRACCLQLMRLGWEASEVSSQCPWGPSPASRVPRRLRRRPDRSSTRRADSGPASAPPPTRVQRPQSLALCAVAPCAPVPNTSARLRGHGVTTWRHPGYFRKRRRSPDGRTFGAYRL</sequence>
<keyword evidence="3" id="KW-1185">Reference proteome</keyword>
<evidence type="ECO:0000256" key="1">
    <source>
        <dbReference type="SAM" id="MobiDB-lite"/>
    </source>
</evidence>
<dbReference type="PROSITE" id="PS51257">
    <property type="entry name" value="PROKAR_LIPOPROTEIN"/>
    <property type="match status" value="1"/>
</dbReference>
<accession>A0AAV7NWF1</accession>
<reference evidence="2" key="1">
    <citation type="journal article" date="2022" name="bioRxiv">
        <title>Sequencing and chromosome-scale assembly of the giantPleurodeles waltlgenome.</title>
        <authorList>
            <person name="Brown T."/>
            <person name="Elewa A."/>
            <person name="Iarovenko S."/>
            <person name="Subramanian E."/>
            <person name="Araus A.J."/>
            <person name="Petzold A."/>
            <person name="Susuki M."/>
            <person name="Suzuki K.-i.T."/>
            <person name="Hayashi T."/>
            <person name="Toyoda A."/>
            <person name="Oliveira C."/>
            <person name="Osipova E."/>
            <person name="Leigh N.D."/>
            <person name="Simon A."/>
            <person name="Yun M.H."/>
        </authorList>
    </citation>
    <scope>NUCLEOTIDE SEQUENCE</scope>
    <source>
        <strain evidence="2">20211129_DDA</strain>
        <tissue evidence="2">Liver</tissue>
    </source>
</reference>
<evidence type="ECO:0000313" key="2">
    <source>
        <dbReference type="EMBL" id="KAJ1119305.1"/>
    </source>
</evidence>